<organism evidence="1 2">
    <name type="scientific">Luteococcus peritonei</name>
    <dbReference type="NCBI Taxonomy" id="88874"/>
    <lineage>
        <taxon>Bacteria</taxon>
        <taxon>Bacillati</taxon>
        <taxon>Actinomycetota</taxon>
        <taxon>Actinomycetes</taxon>
        <taxon>Propionibacteriales</taxon>
        <taxon>Propionibacteriaceae</taxon>
        <taxon>Luteococcus</taxon>
    </lineage>
</organism>
<gene>
    <name evidence="1" type="ORF">ACFSCS_01685</name>
</gene>
<dbReference type="RefSeq" id="WP_343875112.1">
    <property type="nucleotide sequence ID" value="NZ_BAAAIX010000028.1"/>
</dbReference>
<keyword evidence="2" id="KW-1185">Reference proteome</keyword>
<sequence length="158" mass="17089">MDISSRLDFEADPKTVYQMMTDKGWLEELVSRVDAASHTIDVAGPTTRVSMAVNAPEEVRAFIGATMDMVQTVQWSDAAADDSRTGTLVIEVPGKPVTMNGDARLYPGGRGTVVEYAGELKVNVPFVGKKIEQQAAPYVKQAIDAQQQAGDDWLAARS</sequence>
<comment type="caution">
    <text evidence="1">The sequence shown here is derived from an EMBL/GenBank/DDBJ whole genome shotgun (WGS) entry which is preliminary data.</text>
</comment>
<evidence type="ECO:0000313" key="1">
    <source>
        <dbReference type="EMBL" id="MFD1888898.1"/>
    </source>
</evidence>
<accession>A0ABW4RRH9</accession>
<name>A0ABW4RRH9_9ACTN</name>
<protein>
    <submittedName>
        <fullName evidence="1">DUF2505 domain-containing protein</fullName>
    </submittedName>
</protein>
<dbReference type="SUPFAM" id="SSF55961">
    <property type="entry name" value="Bet v1-like"/>
    <property type="match status" value="1"/>
</dbReference>
<dbReference type="InterPro" id="IPR023393">
    <property type="entry name" value="START-like_dom_sf"/>
</dbReference>
<dbReference type="Pfam" id="PF10698">
    <property type="entry name" value="DUF2505"/>
    <property type="match status" value="1"/>
</dbReference>
<proteinExistence type="predicted"/>
<dbReference type="InterPro" id="IPR019639">
    <property type="entry name" value="DUF2505"/>
</dbReference>
<dbReference type="EMBL" id="JBHUFZ010000005">
    <property type="protein sequence ID" value="MFD1888898.1"/>
    <property type="molecule type" value="Genomic_DNA"/>
</dbReference>
<dbReference type="Proteomes" id="UP001597326">
    <property type="component" value="Unassembled WGS sequence"/>
</dbReference>
<evidence type="ECO:0000313" key="2">
    <source>
        <dbReference type="Proteomes" id="UP001597326"/>
    </source>
</evidence>
<dbReference type="Gene3D" id="3.30.530.20">
    <property type="match status" value="1"/>
</dbReference>
<reference evidence="2" key="1">
    <citation type="journal article" date="2019" name="Int. J. Syst. Evol. Microbiol.">
        <title>The Global Catalogue of Microorganisms (GCM) 10K type strain sequencing project: providing services to taxonomists for standard genome sequencing and annotation.</title>
        <authorList>
            <consortium name="The Broad Institute Genomics Platform"/>
            <consortium name="The Broad Institute Genome Sequencing Center for Infectious Disease"/>
            <person name="Wu L."/>
            <person name="Ma J."/>
        </authorList>
    </citation>
    <scope>NUCLEOTIDE SEQUENCE [LARGE SCALE GENOMIC DNA]</scope>
    <source>
        <strain evidence="2">CAIM 431</strain>
    </source>
</reference>